<evidence type="ECO:0000313" key="3">
    <source>
        <dbReference type="Proteomes" id="UP000246078"/>
    </source>
</evidence>
<sequence>MQDTSRKRKAHESYERPRGASPGSLECHGAFHRTRCVAARCSNRVDIQFGSTRDLAVGEARQSVRPSPEHCLIFVEVHHNADPGVVAGRIDVKGEAAEGQEPWLRAEERFFHDFYHNHAATITRRATRTRPATPQDEHATPLQQGNMPVLNLEWIKSRLNPATLEGLMQVWGLVGRSPFPPSSSGKAREGSRRIPTADAHLLRKAGIVEDGSSTITGGWIIPFSVVVEKTAGSRRRLTAWPRDKNRDDPYEANVPLLHISHYLPPVMAEAVSCLDLKASLFQVSLPRETRHFFRCHVEDGTLVELTRLPMGCKAVPEILQIITSAIAVVTTVVHSLWAAPPSARVDVWIGNIRIAGSKSGATLWEAQVLRNADSCHATMGRTANRALRSTPFLGCSLITFTVRCP</sequence>
<dbReference type="SUPFAM" id="SSF56672">
    <property type="entry name" value="DNA/RNA polymerases"/>
    <property type="match status" value="1"/>
</dbReference>
<dbReference type="VEuPathDB" id="TriTrypDB:TcYC6_0031070"/>
<dbReference type="VEuPathDB" id="TriTrypDB:C4B63_53g100"/>
<dbReference type="VEuPathDB" id="TriTrypDB:TcBrA4_0054650"/>
<dbReference type="VEuPathDB" id="TriTrypDB:Tc_MARK_8781"/>
<proteinExistence type="predicted"/>
<organism evidence="2 3">
    <name type="scientific">Trypanosoma cruzi</name>
    <dbReference type="NCBI Taxonomy" id="5693"/>
    <lineage>
        <taxon>Eukaryota</taxon>
        <taxon>Discoba</taxon>
        <taxon>Euglenozoa</taxon>
        <taxon>Kinetoplastea</taxon>
        <taxon>Metakinetoplastina</taxon>
        <taxon>Trypanosomatida</taxon>
        <taxon>Trypanosomatidae</taxon>
        <taxon>Trypanosoma</taxon>
        <taxon>Schizotrypanum</taxon>
    </lineage>
</organism>
<dbReference type="AlphaFoldDB" id="A0A2V2WA09"/>
<feature type="compositionally biased region" description="Basic residues" evidence="1">
    <location>
        <begin position="1"/>
        <end position="10"/>
    </location>
</feature>
<protein>
    <recommendedName>
        <fullName evidence="4">Target of rapamycin (TOR) kinase 1</fullName>
    </recommendedName>
</protein>
<gene>
    <name evidence="2" type="ORF">C3747_148g82</name>
</gene>
<dbReference type="Proteomes" id="UP000246078">
    <property type="component" value="Unassembled WGS sequence"/>
</dbReference>
<dbReference type="InterPro" id="IPR043502">
    <property type="entry name" value="DNA/RNA_pol_sf"/>
</dbReference>
<name>A0A2V2WA09_TRYCR</name>
<dbReference type="VEuPathDB" id="TriTrypDB:C3747_148g82"/>
<evidence type="ECO:0000256" key="1">
    <source>
        <dbReference type="SAM" id="MobiDB-lite"/>
    </source>
</evidence>
<dbReference type="EMBL" id="PRFC01000148">
    <property type="protein sequence ID" value="PWV04563.1"/>
    <property type="molecule type" value="Genomic_DNA"/>
</dbReference>
<dbReference type="VEuPathDB" id="TriTrypDB:ECC02_012481"/>
<evidence type="ECO:0008006" key="4">
    <source>
        <dbReference type="Google" id="ProtNLM"/>
    </source>
</evidence>
<feature type="region of interest" description="Disordered" evidence="1">
    <location>
        <begin position="1"/>
        <end position="25"/>
    </location>
</feature>
<dbReference type="VEuPathDB" id="TriTrypDB:TcYC6_0072860"/>
<evidence type="ECO:0000313" key="2">
    <source>
        <dbReference type="EMBL" id="PWV04563.1"/>
    </source>
</evidence>
<reference evidence="2 3" key="1">
    <citation type="journal article" date="2018" name="Microb. Genom.">
        <title>Expanding an expanded genome: long-read sequencing of Trypanosoma cruzi.</title>
        <authorList>
            <person name="Berna L."/>
            <person name="Rodriguez M."/>
            <person name="Chiribao M.L."/>
            <person name="Parodi-Talice A."/>
            <person name="Pita S."/>
            <person name="Rijo G."/>
            <person name="Alvarez-Valin F."/>
            <person name="Robello C."/>
        </authorList>
    </citation>
    <scope>NUCLEOTIDE SEQUENCE [LARGE SCALE GENOMIC DNA]</scope>
    <source>
        <strain evidence="2 3">TCC</strain>
    </source>
</reference>
<dbReference type="VEuPathDB" id="TriTrypDB:TCDM_12064"/>
<accession>A0A2V2WA09</accession>
<comment type="caution">
    <text evidence="2">The sequence shown here is derived from an EMBL/GenBank/DDBJ whole genome shotgun (WGS) entry which is preliminary data.</text>
</comment>
<dbReference type="VEuPathDB" id="TriTrypDB:TcCL_NonESM07981"/>
<dbReference type="VEuPathDB" id="TriTrypDB:TcG_04330"/>